<keyword evidence="4" id="KW-1185">Reference proteome</keyword>
<name>A0A7T8HF90_CALRO</name>
<comment type="similarity">
    <text evidence="1">Belongs to the monovalent cation:proton antiporter 1 (CPA1) transporter (TC 2.A.36) family.</text>
</comment>
<dbReference type="PANTHER" id="PTHR31102:SF1">
    <property type="entry name" value="CATION_H+ EXCHANGER DOMAIN-CONTAINING PROTEIN"/>
    <property type="match status" value="1"/>
</dbReference>
<gene>
    <name evidence="3" type="ORF">FKW44_009509</name>
</gene>
<dbReference type="AlphaFoldDB" id="A0A7T8HF90"/>
<organism evidence="3 4">
    <name type="scientific">Caligus rogercresseyi</name>
    <name type="common">Sea louse</name>
    <dbReference type="NCBI Taxonomy" id="217165"/>
    <lineage>
        <taxon>Eukaryota</taxon>
        <taxon>Metazoa</taxon>
        <taxon>Ecdysozoa</taxon>
        <taxon>Arthropoda</taxon>
        <taxon>Crustacea</taxon>
        <taxon>Multicrustacea</taxon>
        <taxon>Hexanauplia</taxon>
        <taxon>Copepoda</taxon>
        <taxon>Siphonostomatoida</taxon>
        <taxon>Caligidae</taxon>
        <taxon>Caligus</taxon>
    </lineage>
</organism>
<dbReference type="PANTHER" id="PTHR31102">
    <property type="match status" value="1"/>
</dbReference>
<accession>A0A7T8HF90</accession>
<feature type="transmembrane region" description="Helical" evidence="2">
    <location>
        <begin position="59"/>
        <end position="81"/>
    </location>
</feature>
<sequence length="174" mass="19154">MNIGAKDSDEPRGQEGSLSSKCRDFFSRCLLSHQEESLKEGDSIWRQLKFALLCPPHGFLGKWLGIFVLILGVYGALLGILGRHAEVPNGVIFQIFVLLIVAVLMGKVVEMLRLPPLLGMILTGIFFENMNWIVKEKEVWNGISSKLRGLALVIILLKAGLGLDPKALKKLSGS</sequence>
<feature type="non-terminal residue" evidence="3">
    <location>
        <position position="174"/>
    </location>
</feature>
<evidence type="ECO:0000313" key="4">
    <source>
        <dbReference type="Proteomes" id="UP000595437"/>
    </source>
</evidence>
<keyword evidence="2" id="KW-0472">Membrane</keyword>
<proteinExistence type="inferred from homology"/>
<dbReference type="OrthoDB" id="423807at2759"/>
<keyword evidence="2" id="KW-1133">Transmembrane helix</keyword>
<dbReference type="GO" id="GO:0098662">
    <property type="term" value="P:inorganic cation transmembrane transport"/>
    <property type="evidence" value="ECO:0007669"/>
    <property type="project" value="TreeGrafter"/>
</dbReference>
<evidence type="ECO:0000256" key="1">
    <source>
        <dbReference type="ARBA" id="ARBA00007367"/>
    </source>
</evidence>
<reference evidence="4" key="1">
    <citation type="submission" date="2021-01" db="EMBL/GenBank/DDBJ databases">
        <title>Caligus Genome Assembly.</title>
        <authorList>
            <person name="Gallardo-Escarate C."/>
        </authorList>
    </citation>
    <scope>NUCLEOTIDE SEQUENCE [LARGE SCALE GENOMIC DNA]</scope>
</reference>
<evidence type="ECO:0000313" key="3">
    <source>
        <dbReference type="EMBL" id="QQP49003.1"/>
    </source>
</evidence>
<keyword evidence="2" id="KW-0812">Transmembrane</keyword>
<dbReference type="Proteomes" id="UP000595437">
    <property type="component" value="Chromosome 6"/>
</dbReference>
<dbReference type="InterPro" id="IPR051843">
    <property type="entry name" value="CPA1_transporter"/>
</dbReference>
<feature type="transmembrane region" description="Helical" evidence="2">
    <location>
        <begin position="87"/>
        <end position="105"/>
    </location>
</feature>
<protein>
    <submittedName>
        <fullName evidence="3">Mitochondrial sodium/hydrogen exchanger 9B2like</fullName>
    </submittedName>
</protein>
<dbReference type="EMBL" id="CP045895">
    <property type="protein sequence ID" value="QQP49003.1"/>
    <property type="molecule type" value="Genomic_DNA"/>
</dbReference>
<dbReference type="InterPro" id="IPR038770">
    <property type="entry name" value="Na+/solute_symporter_sf"/>
</dbReference>
<dbReference type="Gene3D" id="1.20.1530.20">
    <property type="match status" value="1"/>
</dbReference>
<evidence type="ECO:0000256" key="2">
    <source>
        <dbReference type="SAM" id="Phobius"/>
    </source>
</evidence>